<evidence type="ECO:0008006" key="5">
    <source>
        <dbReference type="Google" id="ProtNLM"/>
    </source>
</evidence>
<dbReference type="Proteomes" id="UP000070096">
    <property type="component" value="Unassembled WGS sequence"/>
</dbReference>
<proteinExistence type="predicted"/>
<evidence type="ECO:0000313" key="4">
    <source>
        <dbReference type="Proteomes" id="UP000070096"/>
    </source>
</evidence>
<feature type="chain" id="PRO_5007488137" description="Lipoprotein" evidence="2">
    <location>
        <begin position="25"/>
        <end position="211"/>
    </location>
</feature>
<keyword evidence="2" id="KW-0732">Signal</keyword>
<protein>
    <recommendedName>
        <fullName evidence="5">Lipoprotein</fullName>
    </recommendedName>
</protein>
<accession>A0A139N8D8</accession>
<feature type="compositionally biased region" description="Basic and acidic residues" evidence="1">
    <location>
        <begin position="41"/>
        <end position="64"/>
    </location>
</feature>
<feature type="compositionally biased region" description="Low complexity" evidence="1">
    <location>
        <begin position="24"/>
        <end position="40"/>
    </location>
</feature>
<dbReference type="EMBL" id="LQRC01000124">
    <property type="protein sequence ID" value="KXT72143.1"/>
    <property type="molecule type" value="Genomic_DNA"/>
</dbReference>
<evidence type="ECO:0000313" key="3">
    <source>
        <dbReference type="EMBL" id="KXT72143.1"/>
    </source>
</evidence>
<comment type="caution">
    <text evidence="3">The sequence shown here is derived from an EMBL/GenBank/DDBJ whole genome shotgun (WGS) entry which is preliminary data.</text>
</comment>
<evidence type="ECO:0000256" key="2">
    <source>
        <dbReference type="SAM" id="SignalP"/>
    </source>
</evidence>
<gene>
    <name evidence="3" type="ORF">SGODD07_00832</name>
</gene>
<feature type="region of interest" description="Disordered" evidence="1">
    <location>
        <begin position="24"/>
        <end position="64"/>
    </location>
</feature>
<organism evidence="3 4">
    <name type="scientific">Streptococcus gordonii</name>
    <dbReference type="NCBI Taxonomy" id="1302"/>
    <lineage>
        <taxon>Bacteria</taxon>
        <taxon>Bacillati</taxon>
        <taxon>Bacillota</taxon>
        <taxon>Bacilli</taxon>
        <taxon>Lactobacillales</taxon>
        <taxon>Streptococcaceae</taxon>
        <taxon>Streptococcus</taxon>
    </lineage>
</organism>
<evidence type="ECO:0000256" key="1">
    <source>
        <dbReference type="SAM" id="MobiDB-lite"/>
    </source>
</evidence>
<name>A0A139N8D8_STRGN</name>
<dbReference type="AlphaFoldDB" id="A0A139N8D8"/>
<dbReference type="PROSITE" id="PS51257">
    <property type="entry name" value="PROKAR_LIPOPROTEIN"/>
    <property type="match status" value="1"/>
</dbReference>
<feature type="signal peptide" evidence="2">
    <location>
        <begin position="1"/>
        <end position="24"/>
    </location>
</feature>
<sequence length="211" mass="23498">MKRSYLFGAVLVLTSLTLMSCAKSGQKGEQTSSSTSSSVQVKKDSSDSSSKESKRKDNQERKRVGSPEFGYIDIPSNWVKFVDVDVEGLVQYTDGSTYNIVTMNAISKADSEVGEGETFNAETIAQRVAYNWSQKDNLEKIWGTKNTVSGQEAFQLNIILKSGQLANTLVFQKDDKVYILSIEGDKETINDFLENMKDTWSLDEKKSNAKI</sequence>
<dbReference type="PATRIC" id="fig|1302.21.peg.933"/>
<reference evidence="3 4" key="1">
    <citation type="submission" date="2016-01" db="EMBL/GenBank/DDBJ databases">
        <title>Highly variable Streptococcus oralis are common among viridans streptococci isolated from primates.</title>
        <authorList>
            <person name="Denapaite D."/>
            <person name="Rieger M."/>
            <person name="Koendgen S."/>
            <person name="Brueckner R."/>
            <person name="Ochigava I."/>
            <person name="Kappeler P."/>
            <person name="Maetz-Rensing K."/>
            <person name="Leendertz F."/>
            <person name="Hakenbeck R."/>
        </authorList>
    </citation>
    <scope>NUCLEOTIDE SEQUENCE [LARGE SCALE GENOMIC DNA]</scope>
    <source>
        <strain evidence="3 4">DD07</strain>
    </source>
</reference>